<proteinExistence type="predicted"/>
<organism evidence="3 4">
    <name type="scientific">Marinitenerispora sediminis</name>
    <dbReference type="NCBI Taxonomy" id="1931232"/>
    <lineage>
        <taxon>Bacteria</taxon>
        <taxon>Bacillati</taxon>
        <taxon>Actinomycetota</taxon>
        <taxon>Actinomycetes</taxon>
        <taxon>Streptosporangiales</taxon>
        <taxon>Nocardiopsidaceae</taxon>
        <taxon>Marinitenerispora</taxon>
    </lineage>
</organism>
<gene>
    <name evidence="3" type="ORF">DEF24_07415</name>
</gene>
<feature type="domain" description="PepSY" evidence="2">
    <location>
        <begin position="91"/>
        <end position="139"/>
    </location>
</feature>
<name>A0A368T7V1_9ACTN</name>
<dbReference type="OrthoDB" id="5951452at2"/>
<feature type="compositionally biased region" description="Basic and acidic residues" evidence="1">
    <location>
        <begin position="194"/>
        <end position="209"/>
    </location>
</feature>
<feature type="region of interest" description="Disordered" evidence="1">
    <location>
        <begin position="183"/>
        <end position="209"/>
    </location>
</feature>
<sequence length="223" mass="22549">MGHEERTDMTPTRFGRTPLLIAGGAALGAVALGAAGLAFAVVGDAGVAGNAPSQISLASDDSGSAAADPAADSGERGGGGSGGSTIDLLAAAELAAAEVPDGIAHDIEFDDGVWEVDVVSVADERDHEFHVNPESGEVTLADEGRADAEDLAVADVEIDLAAAVGAAEEEIGGPLHELQFEAAERDDDDDDPEDAVHHWQAEGQNDREVAFDAANGDVLATDD</sequence>
<evidence type="ECO:0000313" key="3">
    <source>
        <dbReference type="EMBL" id="RCV60297.1"/>
    </source>
</evidence>
<dbReference type="Proteomes" id="UP000253318">
    <property type="component" value="Unassembled WGS sequence"/>
</dbReference>
<dbReference type="AlphaFoldDB" id="A0A368T7V1"/>
<evidence type="ECO:0000259" key="2">
    <source>
        <dbReference type="Pfam" id="PF03413"/>
    </source>
</evidence>
<feature type="compositionally biased region" description="Low complexity" evidence="1">
    <location>
        <begin position="58"/>
        <end position="72"/>
    </location>
</feature>
<keyword evidence="4" id="KW-1185">Reference proteome</keyword>
<evidence type="ECO:0000256" key="1">
    <source>
        <dbReference type="SAM" id="MobiDB-lite"/>
    </source>
</evidence>
<feature type="region of interest" description="Disordered" evidence="1">
    <location>
        <begin position="57"/>
        <end position="84"/>
    </location>
</feature>
<feature type="compositionally biased region" description="Acidic residues" evidence="1">
    <location>
        <begin position="184"/>
        <end position="193"/>
    </location>
</feature>
<reference evidence="3 4" key="1">
    <citation type="submission" date="2018-04" db="EMBL/GenBank/DDBJ databases">
        <title>Novel actinobacteria from marine sediment.</title>
        <authorList>
            <person name="Ng Z.Y."/>
            <person name="Tan G.Y.A."/>
        </authorList>
    </citation>
    <scope>NUCLEOTIDE SEQUENCE [LARGE SCALE GENOMIC DNA]</scope>
    <source>
        <strain evidence="3 4">TPS81</strain>
    </source>
</reference>
<accession>A0A368T7V1</accession>
<dbReference type="Gene3D" id="3.10.450.40">
    <property type="match status" value="1"/>
</dbReference>
<dbReference type="InterPro" id="IPR025711">
    <property type="entry name" value="PepSY"/>
</dbReference>
<evidence type="ECO:0000313" key="4">
    <source>
        <dbReference type="Proteomes" id="UP000253318"/>
    </source>
</evidence>
<dbReference type="EMBL" id="QEIN01000042">
    <property type="protein sequence ID" value="RCV60297.1"/>
    <property type="molecule type" value="Genomic_DNA"/>
</dbReference>
<protein>
    <recommendedName>
        <fullName evidence="2">PepSY domain-containing protein</fullName>
    </recommendedName>
</protein>
<dbReference type="Pfam" id="PF03413">
    <property type="entry name" value="PepSY"/>
    <property type="match status" value="1"/>
</dbReference>
<comment type="caution">
    <text evidence="3">The sequence shown here is derived from an EMBL/GenBank/DDBJ whole genome shotgun (WGS) entry which is preliminary data.</text>
</comment>